<sequence>MDRMNGLDRFARSQRRWLGGLDMLDRPWYVLGGAPQPTLYPELARSYARVDINNSGLTADRLGLGPADLTIRRAKVNWTVHPTLSTHGLIWFTRTPASLLRLRLATKHRRVTAGSVMRIAKPDRFKVVAAVIGAEVRSVGSHGYPSNGIVAACYGLYFGVPEIVLTGVSLARQGHSYDTLNRPRRQVEEDTFALARLAGNARVATTEPELADATGMRLWTP</sequence>
<dbReference type="Proteomes" id="UP000432089">
    <property type="component" value="Unassembled WGS sequence"/>
</dbReference>
<reference evidence="1 2" key="1">
    <citation type="submission" date="2019-09" db="EMBL/GenBank/DDBJ databases">
        <title>YIM 132180 draft genome.</title>
        <authorList>
            <person name="Zhang K."/>
        </authorList>
    </citation>
    <scope>NUCLEOTIDE SEQUENCE [LARGE SCALE GENOMIC DNA]</scope>
    <source>
        <strain evidence="1 2">YIM 132180</strain>
    </source>
</reference>
<dbReference type="AlphaFoldDB" id="A0A7V7U1X6"/>
<gene>
    <name evidence="1" type="ORF">F6X38_01385</name>
</gene>
<keyword evidence="2" id="KW-1185">Reference proteome</keyword>
<evidence type="ECO:0000313" key="2">
    <source>
        <dbReference type="Proteomes" id="UP000432089"/>
    </source>
</evidence>
<dbReference type="RefSeq" id="WP_150967734.1">
    <property type="nucleotide sequence ID" value="NZ_VZDO01000001.1"/>
</dbReference>
<dbReference type="EMBL" id="VZDO01000001">
    <property type="protein sequence ID" value="KAB0682763.1"/>
    <property type="molecule type" value="Genomic_DNA"/>
</dbReference>
<comment type="caution">
    <text evidence="1">The sequence shown here is derived from an EMBL/GenBank/DDBJ whole genome shotgun (WGS) entry which is preliminary data.</text>
</comment>
<protein>
    <submittedName>
        <fullName evidence="1">Uncharacterized protein</fullName>
    </submittedName>
</protein>
<proteinExistence type="predicted"/>
<organism evidence="1 2">
    <name type="scientific">Plantimonas leprariae</name>
    <dbReference type="NCBI Taxonomy" id="2615207"/>
    <lineage>
        <taxon>Bacteria</taxon>
        <taxon>Pseudomonadati</taxon>
        <taxon>Pseudomonadota</taxon>
        <taxon>Alphaproteobacteria</taxon>
        <taxon>Hyphomicrobiales</taxon>
        <taxon>Aurantimonadaceae</taxon>
        <taxon>Plantimonas</taxon>
    </lineage>
</organism>
<accession>A0A7V7U1X6</accession>
<name>A0A7V7U1X6_9HYPH</name>
<evidence type="ECO:0000313" key="1">
    <source>
        <dbReference type="EMBL" id="KAB0682763.1"/>
    </source>
</evidence>